<dbReference type="GO" id="GO:0005813">
    <property type="term" value="C:centrosome"/>
    <property type="evidence" value="ECO:0007669"/>
    <property type="project" value="TreeGrafter"/>
</dbReference>
<keyword evidence="5" id="KW-1185">Reference proteome</keyword>
<feature type="region of interest" description="Disordered" evidence="2">
    <location>
        <begin position="474"/>
        <end position="496"/>
    </location>
</feature>
<dbReference type="OrthoDB" id="5972981at2759"/>
<evidence type="ECO:0000313" key="4">
    <source>
        <dbReference type="Ensembl" id="ENSLLEP00000009302.1"/>
    </source>
</evidence>
<dbReference type="InterPro" id="IPR040210">
    <property type="entry name" value="Cep85/Cep85L"/>
</dbReference>
<evidence type="ECO:0000313" key="5">
    <source>
        <dbReference type="Proteomes" id="UP000694569"/>
    </source>
</evidence>
<gene>
    <name evidence="4" type="primary">CEP85</name>
</gene>
<feature type="region of interest" description="Disordered" evidence="2">
    <location>
        <begin position="1"/>
        <end position="25"/>
    </location>
</feature>
<feature type="domain" description="Centrosomal protein of 85 kDa-like CC4 coiled-coil" evidence="3">
    <location>
        <begin position="499"/>
        <end position="583"/>
    </location>
</feature>
<feature type="coiled-coil region" evidence="1">
    <location>
        <begin position="265"/>
        <end position="440"/>
    </location>
</feature>
<dbReference type="Pfam" id="PF24555">
    <property type="entry name" value="CC4_CEP85"/>
    <property type="match status" value="1"/>
</dbReference>
<reference evidence="4" key="1">
    <citation type="submission" date="2025-08" db="UniProtKB">
        <authorList>
            <consortium name="Ensembl"/>
        </authorList>
    </citation>
    <scope>IDENTIFICATION</scope>
</reference>
<evidence type="ECO:0000259" key="3">
    <source>
        <dbReference type="Pfam" id="PF24555"/>
    </source>
</evidence>
<dbReference type="InterPro" id="IPR058190">
    <property type="entry name" value="CC4_CEP85"/>
</dbReference>
<protein>
    <submittedName>
        <fullName evidence="4">Centrosomal protein 85</fullName>
    </submittedName>
</protein>
<accession>A0A8C5M856</accession>
<dbReference type="AlphaFoldDB" id="A0A8C5M856"/>
<dbReference type="PANTHER" id="PTHR31075:SF3">
    <property type="entry name" value="CENTROSOMAL PROTEIN OF 85 KDA"/>
    <property type="match status" value="1"/>
</dbReference>
<proteinExistence type="predicted"/>
<reference evidence="4" key="2">
    <citation type="submission" date="2025-09" db="UniProtKB">
        <authorList>
            <consortium name="Ensembl"/>
        </authorList>
    </citation>
    <scope>IDENTIFICATION</scope>
</reference>
<name>A0A8C5M856_9ANUR</name>
<dbReference type="Proteomes" id="UP000694569">
    <property type="component" value="Unplaced"/>
</dbReference>
<dbReference type="Ensembl" id="ENSLLET00000009662.1">
    <property type="protein sequence ID" value="ENSLLEP00000009302.1"/>
    <property type="gene ID" value="ENSLLEG00000005942.1"/>
</dbReference>
<dbReference type="PANTHER" id="PTHR31075">
    <property type="entry name" value="CENTROSOMAL PROTEIN OF 85 KDA"/>
    <property type="match status" value="1"/>
</dbReference>
<sequence>MATERSKDFVYPTSIPADPAPHSAGSLSHMDWQTPVVSEKSVSRLSVIKRDYIQSDSTCTENLKGFCNTSGSSSFQPVKNQLSIPTAHVVPSTLVMRSNTSEHLGPSTVVDSNLHSFPFQPSLDQLASDDSRKFETPNIEPTLNQSTLLQTFCTNQRPSASTEGVHVEHEPFRILPESRESAHGGHVRIAGDKPLSSQLWRTQPYSHHATEFGALRQLHELDNIRLGMEQLQLARGHPPQLYLDHKGLGRVFKANENVLLEEILVERQRQHISQLEQKLRESEVQIHNTVLSPVNPYNDVFMIRLQELQREVTFLRAQFAEKNDSCNQEKAELEKKLAACEIEAGGLKESAMKTSQNYTEEIRKQEERVKARDRHINALKKKCQKEAEHNKEKQERIETLERYLADLPTVNDHQNQTQELNGLKEKNFLLQNQVHELEIKLGEVRSLYREKELELKTEKTRGKELLSNLHRVQEELEHSKAPGLSEEEKRVTKETESMQQEVQTLQSERDCLKKVVENQKKKMEQLCSQVKELEEQISQEEGTGQVMKDETQKKENALLQLKEAVRELAGQNQDLMERNIYLEEQLQQTKTGVQLSCVENQTMPTLYKEMKLCLKELRSVYSLLCQAVQGVDPNLSMLLGIHTSITEDNGVLERSSLENFLSDVSQLKRDIDDLRTTISDRYAQDMGDNCITQ</sequence>
<evidence type="ECO:0000256" key="2">
    <source>
        <dbReference type="SAM" id="MobiDB-lite"/>
    </source>
</evidence>
<dbReference type="GeneTree" id="ENSGT00620000087993"/>
<keyword evidence="1" id="KW-0175">Coiled coil</keyword>
<evidence type="ECO:0000256" key="1">
    <source>
        <dbReference type="SAM" id="Coils"/>
    </source>
</evidence>
<organism evidence="4 5">
    <name type="scientific">Leptobrachium leishanense</name>
    <name type="common">Leishan spiny toad</name>
    <dbReference type="NCBI Taxonomy" id="445787"/>
    <lineage>
        <taxon>Eukaryota</taxon>
        <taxon>Metazoa</taxon>
        <taxon>Chordata</taxon>
        <taxon>Craniata</taxon>
        <taxon>Vertebrata</taxon>
        <taxon>Euteleostomi</taxon>
        <taxon>Amphibia</taxon>
        <taxon>Batrachia</taxon>
        <taxon>Anura</taxon>
        <taxon>Pelobatoidea</taxon>
        <taxon>Megophryidae</taxon>
        <taxon>Leptobrachium</taxon>
    </lineage>
</organism>